<dbReference type="Gene3D" id="1.10.150.130">
    <property type="match status" value="1"/>
</dbReference>
<dbReference type="InterPro" id="IPR002104">
    <property type="entry name" value="Integrase_catalytic"/>
</dbReference>
<evidence type="ECO:0000259" key="7">
    <source>
        <dbReference type="PROSITE" id="PS51900"/>
    </source>
</evidence>
<keyword evidence="2" id="KW-0229">DNA integration</keyword>
<dbReference type="SUPFAM" id="SSF56349">
    <property type="entry name" value="DNA breaking-rejoining enzymes"/>
    <property type="match status" value="1"/>
</dbReference>
<feature type="domain" description="Core-binding (CB)" evidence="7">
    <location>
        <begin position="58"/>
        <end position="140"/>
    </location>
</feature>
<dbReference type="PATRIC" id="fig|1121451.3.peg.274"/>
<protein>
    <recommendedName>
        <fullName evidence="10">Site-specific recombinase XerD</fullName>
    </recommendedName>
</protein>
<dbReference type="HOGENOM" id="CLU_027562_17_7_7"/>
<proteinExistence type="inferred from homology"/>
<sequence>MAYQRGSKWYVKYREVDTGNQRTAIFDSKEDAELWQAQYKYNRKHNKKAVQPTTQQDRTLAGVIKAYYQSRKGEIKESTIKSDFYRLNKAILPLIGEKALRQITKADIETVIDDCRERNNKNVSINRALDILRSVFAYAVSMDLIANAPPVRRLKDDRDIIKPPTPAEAKKLFSVALPHVKRAIIISCATGIRPGRSELFKVTWADIDFERAEMFVESAKKGGLAQRVVPLRADIMDLLKEWFSEDKEDISKTIIHWHGKPIKHHIRSAWARALKQAGITRRLRPYDLRHHFATYALSAGSDIKSVADAMGHTDPSTTMKVYQHVLQRAKRDAVESLPSLTDGKD</sequence>
<keyword evidence="9" id="KW-1185">Reference proteome</keyword>
<evidence type="ECO:0000313" key="9">
    <source>
        <dbReference type="Proteomes" id="UP000010808"/>
    </source>
</evidence>
<evidence type="ECO:0000259" key="6">
    <source>
        <dbReference type="PROSITE" id="PS51898"/>
    </source>
</evidence>
<dbReference type="OrthoDB" id="5418320at2"/>
<dbReference type="PROSITE" id="PS51898">
    <property type="entry name" value="TYR_RECOMBINASE"/>
    <property type="match status" value="1"/>
</dbReference>
<dbReference type="InterPro" id="IPR050090">
    <property type="entry name" value="Tyrosine_recombinase_XerCD"/>
</dbReference>
<feature type="domain" description="Tyr recombinase" evidence="6">
    <location>
        <begin position="159"/>
        <end position="335"/>
    </location>
</feature>
<dbReference type="RefSeq" id="WP_015334890.1">
    <property type="nucleotide sequence ID" value="NC_020055.1"/>
</dbReference>
<dbReference type="InterPro" id="IPR010998">
    <property type="entry name" value="Integrase_recombinase_N"/>
</dbReference>
<comment type="similarity">
    <text evidence="1">Belongs to the 'phage' integrase family.</text>
</comment>
<dbReference type="PANTHER" id="PTHR30349:SF41">
    <property type="entry name" value="INTEGRASE_RECOMBINASE PROTEIN MJ0367-RELATED"/>
    <property type="match status" value="1"/>
</dbReference>
<dbReference type="eggNOG" id="COG0582">
    <property type="taxonomic scope" value="Bacteria"/>
</dbReference>
<dbReference type="Pfam" id="PF22022">
    <property type="entry name" value="Phage_int_M"/>
    <property type="match status" value="1"/>
</dbReference>
<keyword evidence="4" id="KW-0233">DNA recombination</keyword>
<dbReference type="InterPro" id="IPR011010">
    <property type="entry name" value="DNA_brk_join_enz"/>
</dbReference>
<dbReference type="GO" id="GO:0006310">
    <property type="term" value="P:DNA recombination"/>
    <property type="evidence" value="ECO:0007669"/>
    <property type="project" value="UniProtKB-KW"/>
</dbReference>
<dbReference type="Gene3D" id="1.10.443.10">
    <property type="entry name" value="Intergrase catalytic core"/>
    <property type="match status" value="1"/>
</dbReference>
<evidence type="ECO:0000256" key="4">
    <source>
        <dbReference type="ARBA" id="ARBA00023172"/>
    </source>
</evidence>
<dbReference type="KEGG" id="dhy:DESAM_10299"/>
<dbReference type="GO" id="GO:0015074">
    <property type="term" value="P:DNA integration"/>
    <property type="evidence" value="ECO:0007669"/>
    <property type="project" value="UniProtKB-KW"/>
</dbReference>
<evidence type="ECO:0000256" key="5">
    <source>
        <dbReference type="PROSITE-ProRule" id="PRU01248"/>
    </source>
</evidence>
<dbReference type="InterPro" id="IPR013762">
    <property type="entry name" value="Integrase-like_cat_sf"/>
</dbReference>
<keyword evidence="3 5" id="KW-0238">DNA-binding</keyword>
<dbReference type="InterPro" id="IPR053876">
    <property type="entry name" value="Phage_int_M"/>
</dbReference>
<dbReference type="PANTHER" id="PTHR30349">
    <property type="entry name" value="PHAGE INTEGRASE-RELATED"/>
    <property type="match status" value="1"/>
</dbReference>
<evidence type="ECO:0000256" key="3">
    <source>
        <dbReference type="ARBA" id="ARBA00023125"/>
    </source>
</evidence>
<dbReference type="EMBL" id="FO203522">
    <property type="protein sequence ID" value="CCO22280.1"/>
    <property type="molecule type" value="Genomic_DNA"/>
</dbReference>
<dbReference type="PROSITE" id="PS51900">
    <property type="entry name" value="CB"/>
    <property type="match status" value="1"/>
</dbReference>
<reference evidence="8 9" key="1">
    <citation type="submission" date="2012-10" db="EMBL/GenBank/DDBJ databases">
        <authorList>
            <person name="Genoscope - CEA"/>
        </authorList>
    </citation>
    <scope>NUCLEOTIDE SEQUENCE [LARGE SCALE GENOMIC DNA]</scope>
    <source>
        <strain evidence="9">AM13 / DSM 14728</strain>
    </source>
</reference>
<evidence type="ECO:0000313" key="8">
    <source>
        <dbReference type="EMBL" id="CCO22280.1"/>
    </source>
</evidence>
<dbReference type="Proteomes" id="UP000010808">
    <property type="component" value="Chromosome"/>
</dbReference>
<dbReference type="STRING" id="1121451.DESAM_10299"/>
<evidence type="ECO:0000256" key="1">
    <source>
        <dbReference type="ARBA" id="ARBA00008857"/>
    </source>
</evidence>
<evidence type="ECO:0008006" key="10">
    <source>
        <dbReference type="Google" id="ProtNLM"/>
    </source>
</evidence>
<dbReference type="AlphaFoldDB" id="L0R7V6"/>
<dbReference type="InterPro" id="IPR044068">
    <property type="entry name" value="CB"/>
</dbReference>
<gene>
    <name evidence="8" type="ORF">DESAM_10299</name>
</gene>
<dbReference type="Pfam" id="PF00589">
    <property type="entry name" value="Phage_integrase"/>
    <property type="match status" value="1"/>
</dbReference>
<dbReference type="GO" id="GO:0003677">
    <property type="term" value="F:DNA binding"/>
    <property type="evidence" value="ECO:0007669"/>
    <property type="project" value="UniProtKB-UniRule"/>
</dbReference>
<accession>L0R7V6</accession>
<organism evidence="8 9">
    <name type="scientific">Maridesulfovibrio hydrothermalis AM13 = DSM 14728</name>
    <dbReference type="NCBI Taxonomy" id="1121451"/>
    <lineage>
        <taxon>Bacteria</taxon>
        <taxon>Pseudomonadati</taxon>
        <taxon>Thermodesulfobacteriota</taxon>
        <taxon>Desulfovibrionia</taxon>
        <taxon>Desulfovibrionales</taxon>
        <taxon>Desulfovibrionaceae</taxon>
        <taxon>Maridesulfovibrio</taxon>
    </lineage>
</organism>
<dbReference type="CDD" id="cd00796">
    <property type="entry name" value="INT_Rci_Hp1_C"/>
    <property type="match status" value="1"/>
</dbReference>
<name>L0R7V6_9BACT</name>
<evidence type="ECO:0000256" key="2">
    <source>
        <dbReference type="ARBA" id="ARBA00022908"/>
    </source>
</evidence>